<dbReference type="RefSeq" id="XP_022638532.1">
    <property type="nucleotide sequence ID" value="XM_022782811.1"/>
</dbReference>
<dbReference type="InterPro" id="IPR020556">
    <property type="entry name" value="Amidase_CS"/>
</dbReference>
<keyword evidence="2" id="KW-0460">Magnesium</keyword>
<dbReference type="PROSITE" id="PS00571">
    <property type="entry name" value="AMIDASES"/>
    <property type="match status" value="1"/>
</dbReference>
<dbReference type="GO" id="GO:0016811">
    <property type="term" value="F:hydrolase activity, acting on carbon-nitrogen (but not peptide) bonds, in linear amides"/>
    <property type="evidence" value="ECO:0007669"/>
    <property type="project" value="UniProtKB-ARBA"/>
</dbReference>
<organism evidence="4 5">
    <name type="scientific">Vigna radiata var. radiata</name>
    <name type="common">Mung bean</name>
    <name type="synonym">Phaseolus aureus</name>
    <dbReference type="NCBI Taxonomy" id="3916"/>
    <lineage>
        <taxon>Eukaryota</taxon>
        <taxon>Viridiplantae</taxon>
        <taxon>Streptophyta</taxon>
        <taxon>Embryophyta</taxon>
        <taxon>Tracheophyta</taxon>
        <taxon>Spermatophyta</taxon>
        <taxon>Magnoliopsida</taxon>
        <taxon>eudicotyledons</taxon>
        <taxon>Gunneridae</taxon>
        <taxon>Pentapetalae</taxon>
        <taxon>rosids</taxon>
        <taxon>fabids</taxon>
        <taxon>Fabales</taxon>
        <taxon>Fabaceae</taxon>
        <taxon>Papilionoideae</taxon>
        <taxon>50 kb inversion clade</taxon>
        <taxon>NPAAA clade</taxon>
        <taxon>indigoferoid/millettioid clade</taxon>
        <taxon>Phaseoleae</taxon>
        <taxon>Vigna</taxon>
    </lineage>
</organism>
<dbReference type="GO" id="GO:0005388">
    <property type="term" value="F:P-type calcium transporter activity"/>
    <property type="evidence" value="ECO:0007669"/>
    <property type="project" value="TreeGrafter"/>
</dbReference>
<dbReference type="PANTHER" id="PTHR24093">
    <property type="entry name" value="CATION TRANSPORTING ATPASE"/>
    <property type="match status" value="1"/>
</dbReference>
<evidence type="ECO:0000259" key="3">
    <source>
        <dbReference type="Pfam" id="PF01425"/>
    </source>
</evidence>
<reference evidence="4" key="1">
    <citation type="journal article" date="2014" name="Nat. Commun.">
        <title>Genome sequence of mungbean and insights into evolution within Vigna species.</title>
        <authorList>
            <person name="Kang Y.J."/>
            <person name="Kim S.K."/>
            <person name="Kim M.Y."/>
            <person name="Lestari P."/>
            <person name="Kim K.H."/>
            <person name="Ha B.K."/>
            <person name="Jun T.H."/>
            <person name="Hwang W.J."/>
            <person name="Lee T."/>
            <person name="Lee J."/>
            <person name="Shim S."/>
            <person name="Yoon M.Y."/>
            <person name="Jang Y.E."/>
            <person name="Han K.S."/>
            <person name="Taeprayoon P."/>
            <person name="Yoon N."/>
            <person name="Somta P."/>
            <person name="Tanya P."/>
            <person name="Kim K.S."/>
            <person name="Gwag J.G."/>
            <person name="Moon J.K."/>
            <person name="Lee Y.H."/>
            <person name="Park B.S."/>
            <person name="Bombarely A."/>
            <person name="Doyle J.J."/>
            <person name="Jackson S.A."/>
            <person name="Schafleitner R."/>
            <person name="Srinives P."/>
            <person name="Varshney R.K."/>
            <person name="Lee S.H."/>
        </authorList>
    </citation>
    <scope>NUCLEOTIDE SEQUENCE [LARGE SCALE GENOMIC DNA]</scope>
    <source>
        <strain evidence="4">cv. VC1973A</strain>
    </source>
</reference>
<dbReference type="SUPFAM" id="SSF75304">
    <property type="entry name" value="Amidase signature (AS) enzymes"/>
    <property type="match status" value="1"/>
</dbReference>
<dbReference type="Proteomes" id="UP000087766">
    <property type="component" value="Chromosome 7"/>
</dbReference>
<proteinExistence type="inferred from homology"/>
<dbReference type="AlphaFoldDB" id="A0A3Q0F7Z6"/>
<feature type="domain" description="Amidase" evidence="3">
    <location>
        <begin position="52"/>
        <end position="121"/>
    </location>
</feature>
<evidence type="ECO:0000313" key="4">
    <source>
        <dbReference type="Proteomes" id="UP000087766"/>
    </source>
</evidence>
<dbReference type="GO" id="GO:0005886">
    <property type="term" value="C:plasma membrane"/>
    <property type="evidence" value="ECO:0007669"/>
    <property type="project" value="TreeGrafter"/>
</dbReference>
<dbReference type="InterPro" id="IPR023631">
    <property type="entry name" value="Amidase_dom"/>
</dbReference>
<dbReference type="Gene3D" id="3.40.50.1000">
    <property type="entry name" value="HAD superfamily/HAD-like"/>
    <property type="match status" value="1"/>
</dbReference>
<dbReference type="STRING" id="3916.A0A3Q0F7Z6"/>
<dbReference type="InterPro" id="IPR036412">
    <property type="entry name" value="HAD-like_sf"/>
</dbReference>
<dbReference type="GeneID" id="106765888"/>
<evidence type="ECO:0000256" key="1">
    <source>
        <dbReference type="ARBA" id="ARBA00009199"/>
    </source>
</evidence>
<protein>
    <submittedName>
        <fullName evidence="5">Uncharacterized protein LOC106765888</fullName>
    </submittedName>
</protein>
<dbReference type="PANTHER" id="PTHR24093:SF462">
    <property type="entry name" value="CALCIUM-TRANSPORTING ATPASE 11, PLASMA MEMBRANE-TYPE-RELATED"/>
    <property type="match status" value="1"/>
</dbReference>
<dbReference type="SUPFAM" id="SSF56784">
    <property type="entry name" value="HAD-like"/>
    <property type="match status" value="1"/>
</dbReference>
<accession>A0A3Q0F7Z6</accession>
<comment type="similarity">
    <text evidence="1">Belongs to the amidase family.</text>
</comment>
<name>A0A3Q0F7Z6_VIGRR</name>
<dbReference type="Gene3D" id="3.90.1300.10">
    <property type="entry name" value="Amidase signature (AS) domain"/>
    <property type="match status" value="1"/>
</dbReference>
<evidence type="ECO:0000313" key="5">
    <source>
        <dbReference type="RefSeq" id="XP_022638532.1"/>
    </source>
</evidence>
<reference evidence="5" key="2">
    <citation type="submission" date="2025-08" db="UniProtKB">
        <authorList>
            <consortium name="RefSeq"/>
        </authorList>
    </citation>
    <scope>IDENTIFICATION</scope>
    <source>
        <tissue evidence="5">Leaf</tissue>
    </source>
</reference>
<sequence>MEMIGWLEIELAKKERRPSDGKHEAFKAAKVYFGMLDAVLAAEEHVCLLLCRPVRNPYDISKIAGGSSSGSASLVSAGLCLVALGVDGGGSVRMPTSLCSVVGLKPTFARIPHDGYAAISGEIPYQKIFSVLVSTWSLVLFSSYLNNYDVCTELNHSLDDNIVCSYLEIPVALSEFPALFNALDYLCIDPIEHVDDTGALIDSKASKAAFEIGHLHTPAECIDITVNKAATFDDPLMNVNFEFSECSAELNEEEAAHTEGMKEVLVELVGKEELWSLTHSHIEGNVPLKCGSGKILIPIFVPALRTLCLAFKDINEMHGEANIPDSGYTLVALVGIKDPVRPGVKEADETCKAAAGDNIHTAEAIAKECSILTEGGVAIEGPTFRDLSSEEMMDIIPRIQVMAGSLPLDKYKLVNNLRSMFGDVVVVIVMD</sequence>
<keyword evidence="4" id="KW-1185">Reference proteome</keyword>
<dbReference type="Pfam" id="PF01425">
    <property type="entry name" value="Amidase"/>
    <property type="match status" value="1"/>
</dbReference>
<gene>
    <name evidence="5" type="primary">LOC106765888</name>
</gene>
<evidence type="ECO:0000256" key="2">
    <source>
        <dbReference type="ARBA" id="ARBA00022842"/>
    </source>
</evidence>
<dbReference type="InterPro" id="IPR023214">
    <property type="entry name" value="HAD_sf"/>
</dbReference>
<dbReference type="KEGG" id="vra:106765888"/>
<dbReference type="InterPro" id="IPR036928">
    <property type="entry name" value="AS_sf"/>
</dbReference>